<evidence type="ECO:0000259" key="4">
    <source>
        <dbReference type="Pfam" id="PF17919"/>
    </source>
</evidence>
<dbReference type="AlphaFoldDB" id="A0A8S8ZU47"/>
<dbReference type="InterPro" id="IPR050951">
    <property type="entry name" value="Retrovirus_Pol_polyprotein"/>
</dbReference>
<dbReference type="FunFam" id="3.30.70.270:FF:000020">
    <property type="entry name" value="Transposon Tf2-6 polyprotein-like Protein"/>
    <property type="match status" value="1"/>
</dbReference>
<feature type="domain" description="Reverse transcriptase/retrotransposon-derived protein RNase H-like" evidence="4">
    <location>
        <begin position="81"/>
        <end position="172"/>
    </location>
</feature>
<dbReference type="Proteomes" id="UP000433876">
    <property type="component" value="Unassembled WGS sequence"/>
</dbReference>
<dbReference type="VEuPathDB" id="FungiDB:SMAC_10078"/>
<dbReference type="Pfam" id="PF17919">
    <property type="entry name" value="RT_RNaseH_2"/>
    <property type="match status" value="1"/>
</dbReference>
<sequence length="206" mass="23987">MEKSEFHVKETVFLGYLISENKVRMEPSKVEAVWNWPVPRNATDVRGFLGFTNFYRKFIRDYGKIARPLYELTKKEVTFTWGNKEEEAFRAICDAITADPVLKLPDPSKHFEVETDTSDYAIGGQLGQRDDQGKLHPIAFFSKKLEGPRRNYPIHDKELSHHRSIPRMEAVLNGRQTRWAEFLSEFNFKINYKKGSENARADALSR</sequence>
<reference evidence="5 6" key="1">
    <citation type="submission" date="2017-07" db="EMBL/GenBank/DDBJ databases">
        <title>Genome sequence of the Sordaria macrospora wild type strain R19027.</title>
        <authorList>
            <person name="Nowrousian M."/>
            <person name="Teichert I."/>
            <person name="Kueck U."/>
        </authorList>
    </citation>
    <scope>NUCLEOTIDE SEQUENCE [LARGE SCALE GENOMIC DNA]</scope>
    <source>
        <strain evidence="5 6">R19027</strain>
        <tissue evidence="5">Mycelium</tissue>
    </source>
</reference>
<dbReference type="InterPro" id="IPR043128">
    <property type="entry name" value="Rev_trsase/Diguanyl_cyclase"/>
</dbReference>
<comment type="subcellular location">
    <subcellularLocation>
        <location evidence="1">Mitochondrion</location>
    </subcellularLocation>
</comment>
<evidence type="ECO:0000313" key="6">
    <source>
        <dbReference type="Proteomes" id="UP000433876"/>
    </source>
</evidence>
<dbReference type="PANTHER" id="PTHR37984">
    <property type="entry name" value="PROTEIN CBG26694"/>
    <property type="match status" value="1"/>
</dbReference>
<dbReference type="GO" id="GO:0005739">
    <property type="term" value="C:mitochondrion"/>
    <property type="evidence" value="ECO:0007669"/>
    <property type="project" value="UniProtKB-SubCell"/>
</dbReference>
<name>A0A8S8ZU47_SORMA</name>
<evidence type="ECO:0000313" key="5">
    <source>
        <dbReference type="EMBL" id="KAA8631845.1"/>
    </source>
</evidence>
<dbReference type="GO" id="GO:0003824">
    <property type="term" value="F:catalytic activity"/>
    <property type="evidence" value="ECO:0007669"/>
    <property type="project" value="UniProtKB-KW"/>
</dbReference>
<dbReference type="Gene3D" id="3.30.70.270">
    <property type="match status" value="1"/>
</dbReference>
<keyword evidence="2" id="KW-0496">Mitochondrion</keyword>
<evidence type="ECO:0000256" key="1">
    <source>
        <dbReference type="ARBA" id="ARBA00004173"/>
    </source>
</evidence>
<dbReference type="SUPFAM" id="SSF56672">
    <property type="entry name" value="DNA/RNA polymerases"/>
    <property type="match status" value="1"/>
</dbReference>
<protein>
    <recommendedName>
        <fullName evidence="4">Reverse transcriptase/retrotransposon-derived protein RNase H-like domain-containing protein</fullName>
    </recommendedName>
</protein>
<dbReference type="EMBL" id="NMPR01000067">
    <property type="protein sequence ID" value="KAA8631845.1"/>
    <property type="molecule type" value="Genomic_DNA"/>
</dbReference>
<evidence type="ECO:0000256" key="3">
    <source>
        <dbReference type="ARBA" id="ARBA00023268"/>
    </source>
</evidence>
<proteinExistence type="predicted"/>
<dbReference type="InterPro" id="IPR041577">
    <property type="entry name" value="RT_RNaseH_2"/>
</dbReference>
<dbReference type="InterPro" id="IPR043502">
    <property type="entry name" value="DNA/RNA_pol_sf"/>
</dbReference>
<evidence type="ECO:0000256" key="2">
    <source>
        <dbReference type="ARBA" id="ARBA00023128"/>
    </source>
</evidence>
<dbReference type="CDD" id="cd09274">
    <property type="entry name" value="RNase_HI_RT_Ty3"/>
    <property type="match status" value="1"/>
</dbReference>
<comment type="caution">
    <text evidence="5">The sequence shown here is derived from an EMBL/GenBank/DDBJ whole genome shotgun (WGS) entry which is preliminary data.</text>
</comment>
<gene>
    <name evidence="5" type="ORF">SMACR_10078</name>
</gene>
<dbReference type="PANTHER" id="PTHR37984:SF5">
    <property type="entry name" value="PROTEIN NYNRIN-LIKE"/>
    <property type="match status" value="1"/>
</dbReference>
<organism evidence="5 6">
    <name type="scientific">Sordaria macrospora</name>
    <dbReference type="NCBI Taxonomy" id="5147"/>
    <lineage>
        <taxon>Eukaryota</taxon>
        <taxon>Fungi</taxon>
        <taxon>Dikarya</taxon>
        <taxon>Ascomycota</taxon>
        <taxon>Pezizomycotina</taxon>
        <taxon>Sordariomycetes</taxon>
        <taxon>Sordariomycetidae</taxon>
        <taxon>Sordariales</taxon>
        <taxon>Sordariaceae</taxon>
        <taxon>Sordaria</taxon>
    </lineage>
</organism>
<accession>A0A8S8ZU47</accession>
<dbReference type="OMA" id="DIMICTR"/>
<keyword evidence="3" id="KW-0511">Multifunctional enzyme</keyword>